<comment type="caution">
    <text evidence="1">The sequence shown here is derived from an EMBL/GenBank/DDBJ whole genome shotgun (WGS) entry which is preliminary data.</text>
</comment>
<proteinExistence type="predicted"/>
<dbReference type="EMBL" id="JAYWIO010000001">
    <property type="protein sequence ID" value="KAK7289841.1"/>
    <property type="molecule type" value="Genomic_DNA"/>
</dbReference>
<dbReference type="AlphaFoldDB" id="A0AAN9J1C6"/>
<keyword evidence="2" id="KW-1185">Reference proteome</keyword>
<accession>A0AAN9J1C6</accession>
<reference evidence="1 2" key="1">
    <citation type="submission" date="2024-01" db="EMBL/GenBank/DDBJ databases">
        <title>The genomes of 5 underutilized Papilionoideae crops provide insights into root nodulation and disease resistanc.</title>
        <authorList>
            <person name="Yuan L."/>
        </authorList>
    </citation>
    <scope>NUCLEOTIDE SEQUENCE [LARGE SCALE GENOMIC DNA]</scope>
    <source>
        <strain evidence="1">ZHUSHIDOU_FW_LH</strain>
        <tissue evidence="1">Leaf</tissue>
    </source>
</reference>
<dbReference type="Proteomes" id="UP001372338">
    <property type="component" value="Unassembled WGS sequence"/>
</dbReference>
<sequence>MRASRCAKLLRRSCSDEEALMRKIRLEFTPMGIDLWEMMEKIKLDDPEYVKVLVLSENDGRFDDAEEDLELKEVQAEDSDR</sequence>
<organism evidence="1 2">
    <name type="scientific">Crotalaria pallida</name>
    <name type="common">Smooth rattlebox</name>
    <name type="synonym">Crotalaria striata</name>
    <dbReference type="NCBI Taxonomy" id="3830"/>
    <lineage>
        <taxon>Eukaryota</taxon>
        <taxon>Viridiplantae</taxon>
        <taxon>Streptophyta</taxon>
        <taxon>Embryophyta</taxon>
        <taxon>Tracheophyta</taxon>
        <taxon>Spermatophyta</taxon>
        <taxon>Magnoliopsida</taxon>
        <taxon>eudicotyledons</taxon>
        <taxon>Gunneridae</taxon>
        <taxon>Pentapetalae</taxon>
        <taxon>rosids</taxon>
        <taxon>fabids</taxon>
        <taxon>Fabales</taxon>
        <taxon>Fabaceae</taxon>
        <taxon>Papilionoideae</taxon>
        <taxon>50 kb inversion clade</taxon>
        <taxon>genistoids sensu lato</taxon>
        <taxon>core genistoids</taxon>
        <taxon>Crotalarieae</taxon>
        <taxon>Crotalaria</taxon>
    </lineage>
</organism>
<evidence type="ECO:0000313" key="1">
    <source>
        <dbReference type="EMBL" id="KAK7289841.1"/>
    </source>
</evidence>
<gene>
    <name evidence="1" type="ORF">RIF29_03811</name>
</gene>
<evidence type="ECO:0000313" key="2">
    <source>
        <dbReference type="Proteomes" id="UP001372338"/>
    </source>
</evidence>
<name>A0AAN9J1C6_CROPI</name>
<protein>
    <submittedName>
        <fullName evidence="1">Uncharacterized protein</fullName>
    </submittedName>
</protein>